<evidence type="ECO:0000259" key="16">
    <source>
        <dbReference type="Pfam" id="PF00060"/>
    </source>
</evidence>
<dbReference type="Gene3D" id="3.40.190.10">
    <property type="entry name" value="Periplasmic binding protein-like II"/>
    <property type="match status" value="1"/>
</dbReference>
<dbReference type="PANTHER" id="PTHR42643:SF24">
    <property type="entry name" value="IONOTROPIC RECEPTOR 60A"/>
    <property type="match status" value="1"/>
</dbReference>
<evidence type="ECO:0000256" key="7">
    <source>
        <dbReference type="ARBA" id="ARBA00023065"/>
    </source>
</evidence>
<keyword evidence="5 14" id="KW-0812">Transmembrane</keyword>
<evidence type="ECO:0000256" key="9">
    <source>
        <dbReference type="ARBA" id="ARBA00023170"/>
    </source>
</evidence>
<organism evidence="18 19">
    <name type="scientific">Scylla paramamosain</name>
    <name type="common">Mud crab</name>
    <dbReference type="NCBI Taxonomy" id="85552"/>
    <lineage>
        <taxon>Eukaryota</taxon>
        <taxon>Metazoa</taxon>
        <taxon>Ecdysozoa</taxon>
        <taxon>Arthropoda</taxon>
        <taxon>Crustacea</taxon>
        <taxon>Multicrustacea</taxon>
        <taxon>Malacostraca</taxon>
        <taxon>Eumalacostraca</taxon>
        <taxon>Eucarida</taxon>
        <taxon>Decapoda</taxon>
        <taxon>Pleocyemata</taxon>
        <taxon>Brachyura</taxon>
        <taxon>Eubrachyura</taxon>
        <taxon>Portunoidea</taxon>
        <taxon>Portunidae</taxon>
        <taxon>Portuninae</taxon>
        <taxon>Scylla</taxon>
    </lineage>
</organism>
<dbReference type="GO" id="GO:0005886">
    <property type="term" value="C:plasma membrane"/>
    <property type="evidence" value="ECO:0007669"/>
    <property type="project" value="UniProtKB-SubCell"/>
</dbReference>
<evidence type="ECO:0000313" key="19">
    <source>
        <dbReference type="Proteomes" id="UP001487740"/>
    </source>
</evidence>
<dbReference type="AlphaFoldDB" id="A0AAW0TEQ4"/>
<dbReference type="Pfam" id="PF10613">
    <property type="entry name" value="Lig_chan-Glu_bd"/>
    <property type="match status" value="1"/>
</dbReference>
<keyword evidence="3" id="KW-0813">Transport</keyword>
<dbReference type="InterPro" id="IPR019594">
    <property type="entry name" value="Glu/Gly-bd"/>
</dbReference>
<keyword evidence="6 14" id="KW-1133">Transmembrane helix</keyword>
<dbReference type="Pfam" id="PF00060">
    <property type="entry name" value="Lig_chan"/>
    <property type="match status" value="1"/>
</dbReference>
<sequence length="581" mass="66122">MRLVIQTLLSLLLSAEFVWMNTKIHPSGSYDWFHRTSRALEAVLSQTSNTEMTLVALTDGGIPHHSIELPYTTEDSLPMKVATWNPRKGLVLASHLTLFPEKYHRFPTAPHLTVTVELLPHHTFSWTEDLAAPGGRRLVFTGTMDKTVRYFSKAMNFTYTYVRSPEKTFGTRLPDGYWTGMMGMVVREEADFGTGPFILNKARYDAGDVTSTIWMDNMRIVSGMGSPEVDPWGFLFPLRPMVWMALITALFGIMAVTELLSLFSFNVHTTTNAFSVVRILLQQDEYTCDKKWAWERLVLGLWMLTTLVLTKSYAGNLMSLLAVKYVPQPFQTLRDVLDNNEIISIWQRYSSNEQFLREVQSGIYYEVAMLEKEGRLKFRTQGEFPESLRTLVRPGHHILIDAGVTVRNLIAQQFSMTGRCDYFRSKHGFLPFSAVVATQRNNPLVISLDKRVHELMESGLFRYWFRTAIPNSSTCDNPPRRFLETTPLAATNLWGDVRGAKTSYGGVRQPMEDSGTQPSRAKWRTSRRQPRGYVRSAGWRVDNGRHIRVCGILCCRCSASTLNCSTSSLIRSTKCSSRHPT</sequence>
<keyword evidence="12" id="KW-0407">Ion channel</keyword>
<keyword evidence="15" id="KW-0732">Signal</keyword>
<evidence type="ECO:0000256" key="2">
    <source>
        <dbReference type="ARBA" id="ARBA00008685"/>
    </source>
</evidence>
<dbReference type="SUPFAM" id="SSF53850">
    <property type="entry name" value="Periplasmic binding protein-like II"/>
    <property type="match status" value="1"/>
</dbReference>
<evidence type="ECO:0000313" key="18">
    <source>
        <dbReference type="EMBL" id="KAK8385027.1"/>
    </source>
</evidence>
<evidence type="ECO:0000256" key="13">
    <source>
        <dbReference type="SAM" id="MobiDB-lite"/>
    </source>
</evidence>
<evidence type="ECO:0000256" key="1">
    <source>
        <dbReference type="ARBA" id="ARBA00004651"/>
    </source>
</evidence>
<feature type="domain" description="Ionotropic glutamate receptor C-terminal" evidence="16">
    <location>
        <begin position="270"/>
        <end position="495"/>
    </location>
</feature>
<feature type="signal peptide" evidence="15">
    <location>
        <begin position="1"/>
        <end position="20"/>
    </location>
</feature>
<name>A0AAW0TEQ4_SCYPA</name>
<comment type="similarity">
    <text evidence="2">Belongs to the glutamate-gated ion channel (TC 1.A.10.1) family.</text>
</comment>
<proteinExistence type="inferred from homology"/>
<comment type="caution">
    <text evidence="18">The sequence shown here is derived from an EMBL/GenBank/DDBJ whole genome shotgun (WGS) entry which is preliminary data.</text>
</comment>
<feature type="transmembrane region" description="Helical" evidence="14">
    <location>
        <begin position="241"/>
        <end position="265"/>
    </location>
</feature>
<dbReference type="InterPro" id="IPR001320">
    <property type="entry name" value="Iontro_rcpt_C"/>
</dbReference>
<dbReference type="Proteomes" id="UP001487740">
    <property type="component" value="Unassembled WGS sequence"/>
</dbReference>
<dbReference type="InterPro" id="IPR052192">
    <property type="entry name" value="Insect_Ionotropic_Sensory_Rcpt"/>
</dbReference>
<evidence type="ECO:0000256" key="15">
    <source>
        <dbReference type="SAM" id="SignalP"/>
    </source>
</evidence>
<feature type="region of interest" description="Disordered" evidence="13">
    <location>
        <begin position="505"/>
        <end position="527"/>
    </location>
</feature>
<reference evidence="18 19" key="1">
    <citation type="submission" date="2023-03" db="EMBL/GenBank/DDBJ databases">
        <title>High-quality genome of Scylla paramamosain provides insights in environmental adaptation.</title>
        <authorList>
            <person name="Zhang L."/>
        </authorList>
    </citation>
    <scope>NUCLEOTIDE SEQUENCE [LARGE SCALE GENOMIC DNA]</scope>
    <source>
        <strain evidence="18">LZ_2023a</strain>
        <tissue evidence="18">Muscle</tissue>
    </source>
</reference>
<evidence type="ECO:0000256" key="14">
    <source>
        <dbReference type="SAM" id="Phobius"/>
    </source>
</evidence>
<dbReference type="GO" id="GO:0015276">
    <property type="term" value="F:ligand-gated monoatomic ion channel activity"/>
    <property type="evidence" value="ECO:0007669"/>
    <property type="project" value="InterPro"/>
</dbReference>
<evidence type="ECO:0000256" key="8">
    <source>
        <dbReference type="ARBA" id="ARBA00023136"/>
    </source>
</evidence>
<evidence type="ECO:0000256" key="11">
    <source>
        <dbReference type="ARBA" id="ARBA00023286"/>
    </source>
</evidence>
<keyword evidence="19" id="KW-1185">Reference proteome</keyword>
<protein>
    <submittedName>
        <fullName evidence="18">Uncharacterized protein</fullName>
    </submittedName>
</protein>
<keyword evidence="10" id="KW-0325">Glycoprotein</keyword>
<evidence type="ECO:0000256" key="12">
    <source>
        <dbReference type="ARBA" id="ARBA00023303"/>
    </source>
</evidence>
<keyword evidence="4" id="KW-1003">Cell membrane</keyword>
<keyword evidence="7" id="KW-0406">Ion transport</keyword>
<dbReference type="GO" id="GO:0050906">
    <property type="term" value="P:detection of stimulus involved in sensory perception"/>
    <property type="evidence" value="ECO:0007669"/>
    <property type="project" value="UniProtKB-ARBA"/>
</dbReference>
<comment type="subcellular location">
    <subcellularLocation>
        <location evidence="1">Cell membrane</location>
        <topology evidence="1">Multi-pass membrane protein</topology>
    </subcellularLocation>
</comment>
<evidence type="ECO:0000256" key="6">
    <source>
        <dbReference type="ARBA" id="ARBA00022989"/>
    </source>
</evidence>
<gene>
    <name evidence="18" type="ORF">O3P69_014533</name>
</gene>
<evidence type="ECO:0000256" key="3">
    <source>
        <dbReference type="ARBA" id="ARBA00022448"/>
    </source>
</evidence>
<accession>A0AAW0TEQ4</accession>
<evidence type="ECO:0000259" key="17">
    <source>
        <dbReference type="Pfam" id="PF10613"/>
    </source>
</evidence>
<dbReference type="Gene3D" id="1.10.287.70">
    <property type="match status" value="1"/>
</dbReference>
<dbReference type="PANTHER" id="PTHR42643">
    <property type="entry name" value="IONOTROPIC RECEPTOR 20A-RELATED"/>
    <property type="match status" value="1"/>
</dbReference>
<feature type="chain" id="PRO_5043687798" evidence="15">
    <location>
        <begin position="21"/>
        <end position="581"/>
    </location>
</feature>
<evidence type="ECO:0000256" key="10">
    <source>
        <dbReference type="ARBA" id="ARBA00023180"/>
    </source>
</evidence>
<keyword evidence="11" id="KW-1071">Ligand-gated ion channel</keyword>
<evidence type="ECO:0000256" key="5">
    <source>
        <dbReference type="ARBA" id="ARBA00022692"/>
    </source>
</evidence>
<keyword evidence="8 14" id="KW-0472">Membrane</keyword>
<evidence type="ECO:0000256" key="4">
    <source>
        <dbReference type="ARBA" id="ARBA00022475"/>
    </source>
</evidence>
<keyword evidence="9" id="KW-0675">Receptor</keyword>
<feature type="domain" description="Ionotropic glutamate receptor L-glutamate and glycine-binding" evidence="17">
    <location>
        <begin position="140"/>
        <end position="218"/>
    </location>
</feature>
<dbReference type="EMBL" id="JARAKH010000034">
    <property type="protein sequence ID" value="KAK8385027.1"/>
    <property type="molecule type" value="Genomic_DNA"/>
</dbReference>